<dbReference type="InterPro" id="IPR005303">
    <property type="entry name" value="MOCOS_middle"/>
</dbReference>
<dbReference type="SUPFAM" id="SSF141673">
    <property type="entry name" value="MOSC N-terminal domain-like"/>
    <property type="match status" value="1"/>
</dbReference>
<keyword evidence="3" id="KW-1185">Reference proteome</keyword>
<dbReference type="EMBL" id="JAKKPZ010000002">
    <property type="protein sequence ID" value="KAI1726659.1"/>
    <property type="molecule type" value="Genomic_DNA"/>
</dbReference>
<dbReference type="SFLD" id="SFLDS00003">
    <property type="entry name" value="Haloacid_Dehalogenase"/>
    <property type="match status" value="1"/>
</dbReference>
<evidence type="ECO:0000259" key="1">
    <source>
        <dbReference type="Pfam" id="PF03476"/>
    </source>
</evidence>
<dbReference type="InterPro" id="IPR023198">
    <property type="entry name" value="PGP-like_dom2"/>
</dbReference>
<dbReference type="InterPro" id="IPR023214">
    <property type="entry name" value="HAD_sf"/>
</dbReference>
<dbReference type="AlphaFoldDB" id="A0AAD4NG58"/>
<evidence type="ECO:0000313" key="3">
    <source>
        <dbReference type="Proteomes" id="UP001201812"/>
    </source>
</evidence>
<comment type="caution">
    <text evidence="2">The sequence shown here is derived from an EMBL/GenBank/DDBJ whole genome shotgun (WGS) entry which is preliminary data.</text>
</comment>
<keyword evidence="2" id="KW-0378">Hydrolase</keyword>
<proteinExistence type="predicted"/>
<accession>A0AAD4NG58</accession>
<dbReference type="Gene3D" id="1.10.150.240">
    <property type="entry name" value="Putative phosphatase, domain 2"/>
    <property type="match status" value="1"/>
</dbReference>
<reference evidence="2" key="1">
    <citation type="submission" date="2022-01" db="EMBL/GenBank/DDBJ databases">
        <title>Genome Sequence Resource for Two Populations of Ditylenchus destructor, the Migratory Endoparasitic Phytonematode.</title>
        <authorList>
            <person name="Zhang H."/>
            <person name="Lin R."/>
            <person name="Xie B."/>
        </authorList>
    </citation>
    <scope>NUCLEOTIDE SEQUENCE</scope>
    <source>
        <strain evidence="2">BazhouSP</strain>
    </source>
</reference>
<dbReference type="SUPFAM" id="SSF56784">
    <property type="entry name" value="HAD-like"/>
    <property type="match status" value="1"/>
</dbReference>
<evidence type="ECO:0000313" key="2">
    <source>
        <dbReference type="EMBL" id="KAI1726659.1"/>
    </source>
</evidence>
<dbReference type="SFLD" id="SFLDG01129">
    <property type="entry name" value="C1.5:_HAD__Beta-PGM__Phosphata"/>
    <property type="match status" value="1"/>
</dbReference>
<dbReference type="GO" id="GO:0016791">
    <property type="term" value="F:phosphatase activity"/>
    <property type="evidence" value="ECO:0007669"/>
    <property type="project" value="TreeGrafter"/>
</dbReference>
<organism evidence="2 3">
    <name type="scientific">Ditylenchus destructor</name>
    <dbReference type="NCBI Taxonomy" id="166010"/>
    <lineage>
        <taxon>Eukaryota</taxon>
        <taxon>Metazoa</taxon>
        <taxon>Ecdysozoa</taxon>
        <taxon>Nematoda</taxon>
        <taxon>Chromadorea</taxon>
        <taxon>Rhabditida</taxon>
        <taxon>Tylenchina</taxon>
        <taxon>Tylenchomorpha</taxon>
        <taxon>Sphaerularioidea</taxon>
        <taxon>Anguinidae</taxon>
        <taxon>Anguininae</taxon>
        <taxon>Ditylenchus</taxon>
    </lineage>
</organism>
<dbReference type="PANTHER" id="PTHR18901">
    <property type="entry name" value="2-DEOXYGLUCOSE-6-PHOSPHATE PHOSPHATASE 2"/>
    <property type="match status" value="1"/>
</dbReference>
<protein>
    <submittedName>
        <fullName evidence="2">Haloacid dehalogenase-like hydrolase domain-containing protein</fullName>
    </submittedName>
</protein>
<feature type="domain" description="Molybdenum cofactor sulfurase middle" evidence="1">
    <location>
        <begin position="251"/>
        <end position="321"/>
    </location>
</feature>
<dbReference type="Pfam" id="PF03476">
    <property type="entry name" value="MOSC_N"/>
    <property type="match status" value="1"/>
</dbReference>
<sequence>MVKSENPQITHVIFDFDGVLLDSERQYSVANSRCLANFGGGPFTVEMKAAQMGRKKPDAVRVLLEMNNLVGKVDANEYMKHYDLLLDELIPLALELPGASKLINHFHSNAVPLAICTGSDNEEFTLKIRRFSHWLEKIPLSQIVLAGSDPDVKNGKPHPDPYLVTLKRFPATPVSPRNVLVFEDSINGVRSALDYKIGFSGMNIGNDSRKVALVATGAAGVLAASYILHHYIRRYLYWNSKFVKAGKIDTLQVPYIDCDVKGTRYGENKDRHFLVVDSLHNNMFLTARTYPKMVLLESNVEGNIFTLSNSEGNSVSVNLEDVVRNHDVRPAL</sequence>
<dbReference type="Gene3D" id="3.40.50.1000">
    <property type="entry name" value="HAD superfamily/HAD-like"/>
    <property type="match status" value="1"/>
</dbReference>
<dbReference type="PANTHER" id="PTHR18901:SF38">
    <property type="entry name" value="PSEUDOURIDINE-5'-PHOSPHATASE"/>
    <property type="match status" value="1"/>
</dbReference>
<name>A0AAD4NG58_9BILA</name>
<gene>
    <name evidence="2" type="ORF">DdX_03383</name>
</gene>
<dbReference type="Pfam" id="PF13419">
    <property type="entry name" value="HAD_2"/>
    <property type="match status" value="1"/>
</dbReference>
<dbReference type="InterPro" id="IPR041492">
    <property type="entry name" value="HAD_2"/>
</dbReference>
<dbReference type="InterPro" id="IPR036412">
    <property type="entry name" value="HAD-like_sf"/>
</dbReference>
<dbReference type="Proteomes" id="UP001201812">
    <property type="component" value="Unassembled WGS sequence"/>
</dbReference>